<protein>
    <submittedName>
        <fullName evidence="1">Uncharacterized protein</fullName>
    </submittedName>
</protein>
<dbReference type="RefSeq" id="WP_394161141.1">
    <property type="nucleotide sequence ID" value="NZ_JBHGCJ010000001.1"/>
</dbReference>
<proteinExistence type="predicted"/>
<evidence type="ECO:0000313" key="2">
    <source>
        <dbReference type="Proteomes" id="UP001605261"/>
    </source>
</evidence>
<evidence type="ECO:0000313" key="1">
    <source>
        <dbReference type="EMBL" id="MFG6108074.1"/>
    </source>
</evidence>
<dbReference type="EMBL" id="JBHGCJ010000001">
    <property type="protein sequence ID" value="MFG6108074.1"/>
    <property type="molecule type" value="Genomic_DNA"/>
</dbReference>
<name>A0ABW7CSZ1_9GAMM</name>
<organism evidence="1 2">
    <name type="scientific">Stenotrophomonas nematodicola</name>
    <dbReference type="NCBI Taxonomy" id="2656746"/>
    <lineage>
        <taxon>Bacteria</taxon>
        <taxon>Pseudomonadati</taxon>
        <taxon>Pseudomonadota</taxon>
        <taxon>Gammaproteobacteria</taxon>
        <taxon>Lysobacterales</taxon>
        <taxon>Lysobacteraceae</taxon>
        <taxon>Stenotrophomonas</taxon>
    </lineage>
</organism>
<accession>A0ABW7CSZ1</accession>
<sequence>MIRIGRTHTRLESEDGETLCRFGNVLVLDTRREGVAIAAVGNSDDWEPDQLPLPAHLVQIDLVAAALEKHEHAATLWEGFVRFFITAGRFKRPVPFRTRVKHLFVKPVIEVRVAIGDVNARAAVCAAIENAGSRHVLRVTGTDGD</sequence>
<gene>
    <name evidence="1" type="ORF">ACEU0G_001546</name>
</gene>
<dbReference type="Proteomes" id="UP001605261">
    <property type="component" value="Unassembled WGS sequence"/>
</dbReference>
<reference evidence="1 2" key="1">
    <citation type="submission" date="2024-09" db="EMBL/GenBank/DDBJ databases">
        <authorList>
            <consortium name="All-Russian atlas of soil microorganisms"/>
            <consortium name="as a basis for the search for new antimicrobial producers and enzymes with unique properties"/>
            <person name="Sokolova E.A."/>
            <person name="Voronina E.N."/>
        </authorList>
    </citation>
    <scope>NUCLEOTIDE SEQUENCE [LARGE SCALE GENOMIC DNA]</scope>
    <source>
        <strain evidence="1 2">AF-22b-331.1</strain>
    </source>
</reference>
<keyword evidence="2" id="KW-1185">Reference proteome</keyword>
<comment type="caution">
    <text evidence="1">The sequence shown here is derived from an EMBL/GenBank/DDBJ whole genome shotgun (WGS) entry which is preliminary data.</text>
</comment>